<reference evidence="2 3" key="1">
    <citation type="submission" date="2016-10" db="EMBL/GenBank/DDBJ databases">
        <authorList>
            <person name="de Groot N.N."/>
        </authorList>
    </citation>
    <scope>NUCLEOTIDE SEQUENCE [LARGE SCALE GENOMIC DNA]</scope>
    <source>
        <strain evidence="2 3">DSM 18978</strain>
    </source>
</reference>
<dbReference type="Pfam" id="PF11385">
    <property type="entry name" value="DUF3189"/>
    <property type="match status" value="1"/>
</dbReference>
<dbReference type="RefSeq" id="WP_091538940.1">
    <property type="nucleotide sequence ID" value="NZ_FMUS01000001.1"/>
</dbReference>
<proteinExistence type="predicted"/>
<evidence type="ECO:0000313" key="3">
    <source>
        <dbReference type="Proteomes" id="UP000198636"/>
    </source>
</evidence>
<feature type="transmembrane region" description="Helical" evidence="1">
    <location>
        <begin position="107"/>
        <end position="128"/>
    </location>
</feature>
<keyword evidence="1" id="KW-1133">Transmembrane helix</keyword>
<dbReference type="AlphaFoldDB" id="A0A1G5AMK7"/>
<accession>A0A1G5AMK7</accession>
<dbReference type="OrthoDB" id="1954247at2"/>
<name>A0A1G5AMK7_9FIRM</name>
<evidence type="ECO:0000313" key="2">
    <source>
        <dbReference type="EMBL" id="SCX79102.1"/>
    </source>
</evidence>
<dbReference type="Proteomes" id="UP000198636">
    <property type="component" value="Unassembled WGS sequence"/>
</dbReference>
<keyword evidence="3" id="KW-1185">Reference proteome</keyword>
<sequence>MYVIYHGTGRSIVGSLATKIHINGFNHNQVNQLLDDNGIYNLYSIERQAIGRLVFLGIDENKNQVFLLNTASAETIIIPALLSVFELHKVDKKNVYLVDTTPIVDSYFVLGNLFMGISFLRSVGVRLLTAGARRQHSKIISILDRTRIMTANKN</sequence>
<dbReference type="EMBL" id="FMUS01000001">
    <property type="protein sequence ID" value="SCX79102.1"/>
    <property type="molecule type" value="Genomic_DNA"/>
</dbReference>
<organism evidence="2 3">
    <name type="scientific">Alkaliphilus peptidifermentans DSM 18978</name>
    <dbReference type="NCBI Taxonomy" id="1120976"/>
    <lineage>
        <taxon>Bacteria</taxon>
        <taxon>Bacillati</taxon>
        <taxon>Bacillota</taxon>
        <taxon>Clostridia</taxon>
        <taxon>Peptostreptococcales</taxon>
        <taxon>Natronincolaceae</taxon>
        <taxon>Alkaliphilus</taxon>
    </lineage>
</organism>
<keyword evidence="1" id="KW-0472">Membrane</keyword>
<protein>
    <submittedName>
        <fullName evidence="2">Uncharacterized protein</fullName>
    </submittedName>
</protein>
<feature type="transmembrane region" description="Helical" evidence="1">
    <location>
        <begin position="65"/>
        <end position="87"/>
    </location>
</feature>
<keyword evidence="1" id="KW-0812">Transmembrane</keyword>
<dbReference type="InterPro" id="IPR021525">
    <property type="entry name" value="DUF3189"/>
</dbReference>
<gene>
    <name evidence="2" type="ORF">SAMN03080606_00208</name>
</gene>
<evidence type="ECO:0000256" key="1">
    <source>
        <dbReference type="SAM" id="Phobius"/>
    </source>
</evidence>